<dbReference type="InterPro" id="IPR005467">
    <property type="entry name" value="His_kinase_dom"/>
</dbReference>
<comment type="catalytic activity">
    <reaction evidence="1">
        <text>ATP + protein L-histidine = ADP + protein N-phospho-L-histidine.</text>
        <dbReference type="EC" id="2.7.13.3"/>
    </reaction>
</comment>
<dbReference type="AlphaFoldDB" id="Q6AMC2"/>
<dbReference type="SUPFAM" id="SSF55874">
    <property type="entry name" value="ATPase domain of HSP90 chaperone/DNA topoisomerase II/histidine kinase"/>
    <property type="match status" value="1"/>
</dbReference>
<dbReference type="GO" id="GO:0005524">
    <property type="term" value="F:ATP binding"/>
    <property type="evidence" value="ECO:0007669"/>
    <property type="project" value="UniProtKB-KW"/>
</dbReference>
<dbReference type="InterPro" id="IPR003594">
    <property type="entry name" value="HATPase_dom"/>
</dbReference>
<dbReference type="CDD" id="cd16917">
    <property type="entry name" value="HATPase_UhpB-NarQ-NarX-like"/>
    <property type="match status" value="1"/>
</dbReference>
<feature type="transmembrane region" description="Helical" evidence="9">
    <location>
        <begin position="12"/>
        <end position="33"/>
    </location>
</feature>
<evidence type="ECO:0000256" key="7">
    <source>
        <dbReference type="ARBA" id="ARBA00022840"/>
    </source>
</evidence>
<dbReference type="eggNOG" id="COG4564">
    <property type="taxonomic scope" value="Bacteria"/>
</dbReference>
<feature type="transmembrane region" description="Helical" evidence="9">
    <location>
        <begin position="351"/>
        <end position="372"/>
    </location>
</feature>
<evidence type="ECO:0000313" key="12">
    <source>
        <dbReference type="Proteomes" id="UP000000602"/>
    </source>
</evidence>
<evidence type="ECO:0000256" key="5">
    <source>
        <dbReference type="ARBA" id="ARBA00022741"/>
    </source>
</evidence>
<dbReference type="PROSITE" id="PS50109">
    <property type="entry name" value="HIS_KIN"/>
    <property type="match status" value="1"/>
</dbReference>
<dbReference type="OrthoDB" id="6231at2"/>
<dbReference type="Pfam" id="PF08269">
    <property type="entry name" value="dCache_2"/>
    <property type="match status" value="1"/>
</dbReference>
<dbReference type="SUPFAM" id="SSF55781">
    <property type="entry name" value="GAF domain-like"/>
    <property type="match status" value="1"/>
</dbReference>
<dbReference type="Gene3D" id="3.30.565.10">
    <property type="entry name" value="Histidine kinase-like ATPase, C-terminal domain"/>
    <property type="match status" value="1"/>
</dbReference>
<dbReference type="EC" id="2.7.13.3" evidence="2"/>
<dbReference type="Pfam" id="PF13185">
    <property type="entry name" value="GAF_2"/>
    <property type="match status" value="1"/>
</dbReference>
<feature type="domain" description="Histidine kinase" evidence="10">
    <location>
        <begin position="617"/>
        <end position="805"/>
    </location>
</feature>
<protein>
    <recommendedName>
        <fullName evidence="2">histidine kinase</fullName>
        <ecNumber evidence="2">2.7.13.3</ecNumber>
    </recommendedName>
</protein>
<name>Q6AMC2_DESPS</name>
<evidence type="ECO:0000256" key="6">
    <source>
        <dbReference type="ARBA" id="ARBA00022777"/>
    </source>
</evidence>
<sequence length="805" mass="92317">MRKNRLSITWAPFYASLAVISALGLFIGIFWTINEYQAYKESIDNIINNYNNQYQSRVREEVNSATDYIHYSLQEELAQAEEDIRKRGQVAYTVASHIYSLYKNEKDIAELRKMVTEILRPIRWNDGQGYYFAGRIDTGTMDLFADEPILEGKGSKEIISLTGVDIMGMAQEIIQKKGAGLFSYDLLKPNYPGRIYFKRAFVKYFPPFDWFIGAGVYRNDSSYLVQDDAIKQLQNMTFGDGGEIFIFRFNGTIICSRDEKLLGRSITSLKDSKQHLYGEELWRAGVEGAQEGFVTYSGYRKGGDLPRQKLSYVRAYPELGWVIGASSYMEEMEQAIAAETETYQRISFRNVFMFIVLFVVAVILLLFSTYFYSLKIQRGVQSFTNFFRGAADSNEKVEQNELEFIEFEDLAKLANQMVDERIQNEKLLHKDELRLDTLLGLSMMDTSIQDKYDFILERIVQITDSDQGYIALVNENQSYTTLCAYVAAKRQRPQLNNEIHLSAPIAEGGLMARAVLKRDAILDNNCRLIGARDVYPYHAIPHRHLDVPVYNNGKIVMVAGVCNSSSKYNQSDIRQIKMLLEGMWMHVLKKCAEEENSRLEKQIISVSEEERSAIGRDLHDDLCSHLTGVELLSKVLHQKLEKEDSSQIKQIGTIRDLIRDAIDKTRRLSHGLYPVHIVEYGLKSAIEELVVEVKNMFRVNCLLEFQGNTEEVNSETVIHLHYAIREAVFNAARHGHPQNIYIDVRFDENFFIQVRDDGCGFQEGHYRKGLGFYTMEYRAKMMGAQLNINSEPNNGTTVTISGMVD</sequence>
<dbReference type="Pfam" id="PF02518">
    <property type="entry name" value="HATPase_c"/>
    <property type="match status" value="1"/>
</dbReference>
<evidence type="ECO:0000313" key="11">
    <source>
        <dbReference type="EMBL" id="CAG36503.1"/>
    </source>
</evidence>
<gene>
    <name evidence="11" type="ordered locus">DP1774</name>
</gene>
<evidence type="ECO:0000256" key="3">
    <source>
        <dbReference type="ARBA" id="ARBA00022553"/>
    </source>
</evidence>
<keyword evidence="4" id="KW-0808">Transferase</keyword>
<keyword evidence="9" id="KW-0812">Transmembrane</keyword>
<dbReference type="InterPro" id="IPR003018">
    <property type="entry name" value="GAF"/>
</dbReference>
<evidence type="ECO:0000256" key="2">
    <source>
        <dbReference type="ARBA" id="ARBA00012438"/>
    </source>
</evidence>
<keyword evidence="7" id="KW-0067">ATP-binding</keyword>
<dbReference type="EMBL" id="CR522870">
    <property type="protein sequence ID" value="CAG36503.1"/>
    <property type="molecule type" value="Genomic_DNA"/>
</dbReference>
<dbReference type="GO" id="GO:0000155">
    <property type="term" value="F:phosphorelay sensor kinase activity"/>
    <property type="evidence" value="ECO:0007669"/>
    <property type="project" value="InterPro"/>
</dbReference>
<dbReference type="RefSeq" id="WP_011189015.1">
    <property type="nucleotide sequence ID" value="NC_006138.1"/>
</dbReference>
<dbReference type="HOGENOM" id="CLU_349079_0_0_7"/>
<accession>Q6AMC2</accession>
<dbReference type="Proteomes" id="UP000000602">
    <property type="component" value="Chromosome"/>
</dbReference>
<dbReference type="InterPro" id="IPR029016">
    <property type="entry name" value="GAF-like_dom_sf"/>
</dbReference>
<keyword evidence="8" id="KW-0902">Two-component regulatory system</keyword>
<dbReference type="InterPro" id="IPR011712">
    <property type="entry name" value="Sig_transdc_His_kin_sub3_dim/P"/>
</dbReference>
<evidence type="ECO:0000256" key="9">
    <source>
        <dbReference type="SAM" id="Phobius"/>
    </source>
</evidence>
<dbReference type="STRING" id="177439.DP1774"/>
<evidence type="ECO:0000259" key="10">
    <source>
        <dbReference type="PROSITE" id="PS50109"/>
    </source>
</evidence>
<dbReference type="Gene3D" id="3.30.450.20">
    <property type="entry name" value="PAS domain"/>
    <property type="match status" value="2"/>
</dbReference>
<organism evidence="11 12">
    <name type="scientific">Desulfotalea psychrophila (strain LSv54 / DSM 12343)</name>
    <dbReference type="NCBI Taxonomy" id="177439"/>
    <lineage>
        <taxon>Bacteria</taxon>
        <taxon>Pseudomonadati</taxon>
        <taxon>Thermodesulfobacteriota</taxon>
        <taxon>Desulfobulbia</taxon>
        <taxon>Desulfobulbales</taxon>
        <taxon>Desulfocapsaceae</taxon>
        <taxon>Desulfotalea</taxon>
    </lineage>
</organism>
<dbReference type="InterPro" id="IPR036890">
    <property type="entry name" value="HATPase_C_sf"/>
</dbReference>
<dbReference type="GO" id="GO:0016020">
    <property type="term" value="C:membrane"/>
    <property type="evidence" value="ECO:0007669"/>
    <property type="project" value="InterPro"/>
</dbReference>
<dbReference type="PANTHER" id="PTHR24421:SF10">
    <property type="entry name" value="NITRATE_NITRITE SENSOR PROTEIN NARQ"/>
    <property type="match status" value="1"/>
</dbReference>
<dbReference type="PANTHER" id="PTHR24421">
    <property type="entry name" value="NITRATE/NITRITE SENSOR PROTEIN NARX-RELATED"/>
    <property type="match status" value="1"/>
</dbReference>
<evidence type="ECO:0000256" key="8">
    <source>
        <dbReference type="ARBA" id="ARBA00023012"/>
    </source>
</evidence>
<keyword evidence="3" id="KW-0597">Phosphoprotein</keyword>
<proteinExistence type="predicted"/>
<dbReference type="Gene3D" id="1.20.5.1930">
    <property type="match status" value="1"/>
</dbReference>
<keyword evidence="9" id="KW-0472">Membrane</keyword>
<dbReference type="InterPro" id="IPR050482">
    <property type="entry name" value="Sensor_HK_TwoCompSys"/>
</dbReference>
<dbReference type="InterPro" id="IPR004010">
    <property type="entry name" value="Double_Cache_2"/>
</dbReference>
<dbReference type="Pfam" id="PF07730">
    <property type="entry name" value="HisKA_3"/>
    <property type="match status" value="1"/>
</dbReference>
<dbReference type="KEGG" id="dps:DP1774"/>
<keyword evidence="5" id="KW-0547">Nucleotide-binding</keyword>
<keyword evidence="9" id="KW-1133">Transmembrane helix</keyword>
<keyword evidence="12" id="KW-1185">Reference proteome</keyword>
<evidence type="ECO:0000256" key="1">
    <source>
        <dbReference type="ARBA" id="ARBA00000085"/>
    </source>
</evidence>
<keyword evidence="6 11" id="KW-0418">Kinase</keyword>
<dbReference type="eggNOG" id="COG4585">
    <property type="taxonomic scope" value="Bacteria"/>
</dbReference>
<evidence type="ECO:0000256" key="4">
    <source>
        <dbReference type="ARBA" id="ARBA00022679"/>
    </source>
</evidence>
<dbReference type="Gene3D" id="3.30.450.40">
    <property type="match status" value="1"/>
</dbReference>
<reference evidence="12" key="1">
    <citation type="journal article" date="2004" name="Environ. Microbiol.">
        <title>The genome of Desulfotalea psychrophila, a sulfate-reducing bacterium from permanently cold Arctic sediments.</title>
        <authorList>
            <person name="Rabus R."/>
            <person name="Ruepp A."/>
            <person name="Frickey T."/>
            <person name="Rattei T."/>
            <person name="Fartmann B."/>
            <person name="Stark M."/>
            <person name="Bauer M."/>
            <person name="Zibat A."/>
            <person name="Lombardot T."/>
            <person name="Becker I."/>
            <person name="Amann J."/>
            <person name="Gellner K."/>
            <person name="Teeling H."/>
            <person name="Leuschner W.D."/>
            <person name="Gloeckner F.-O."/>
            <person name="Lupas A.N."/>
            <person name="Amann R."/>
            <person name="Klenk H.-P."/>
        </authorList>
    </citation>
    <scope>NUCLEOTIDE SEQUENCE [LARGE SCALE GENOMIC DNA]</scope>
    <source>
        <strain evidence="12">DSM 12343 / LSv54</strain>
    </source>
</reference>
<dbReference type="GO" id="GO:0046983">
    <property type="term" value="F:protein dimerization activity"/>
    <property type="evidence" value="ECO:0007669"/>
    <property type="project" value="InterPro"/>
</dbReference>